<dbReference type="RefSeq" id="WP_307784632.1">
    <property type="nucleotide sequence ID" value="NZ_BOOV01000011.1"/>
</dbReference>
<dbReference type="PIRSF" id="PIRSF016498">
    <property type="entry name" value="UCP016498"/>
    <property type="match status" value="1"/>
</dbReference>
<protein>
    <recommendedName>
        <fullName evidence="3">DUF2203 domain-containing protein</fullName>
    </recommendedName>
</protein>
<evidence type="ECO:0000313" key="1">
    <source>
        <dbReference type="EMBL" id="MBB4704446.1"/>
    </source>
</evidence>
<name>A0A7W7DD77_9ACTN</name>
<dbReference type="AlphaFoldDB" id="A0A7W7DD77"/>
<sequence length="121" mass="13131">MVNKVFTVEEARDLMPELLRRAALLIAMRADLAELGHDLAATGLSHLGGIPEAKAMEARVAEILGWFDEQGIEVKGVAPLLADFPAVLSGASVRLCWIEGETALGWYHRSDLGFPGRRPLP</sequence>
<dbReference type="InterPro" id="IPR018699">
    <property type="entry name" value="DUF2203"/>
</dbReference>
<organism evidence="1 2">
    <name type="scientific">Sphaerisporangium siamense</name>
    <dbReference type="NCBI Taxonomy" id="795645"/>
    <lineage>
        <taxon>Bacteria</taxon>
        <taxon>Bacillati</taxon>
        <taxon>Actinomycetota</taxon>
        <taxon>Actinomycetes</taxon>
        <taxon>Streptosporangiales</taxon>
        <taxon>Streptosporangiaceae</taxon>
        <taxon>Sphaerisporangium</taxon>
    </lineage>
</organism>
<proteinExistence type="predicted"/>
<dbReference type="EMBL" id="JACHND010000001">
    <property type="protein sequence ID" value="MBB4704446.1"/>
    <property type="molecule type" value="Genomic_DNA"/>
</dbReference>
<gene>
    <name evidence="1" type="ORF">BJ982_005990</name>
</gene>
<reference evidence="1 2" key="1">
    <citation type="submission" date="2020-08" db="EMBL/GenBank/DDBJ databases">
        <title>Sequencing the genomes of 1000 actinobacteria strains.</title>
        <authorList>
            <person name="Klenk H.-P."/>
        </authorList>
    </citation>
    <scope>NUCLEOTIDE SEQUENCE [LARGE SCALE GENOMIC DNA]</scope>
    <source>
        <strain evidence="1 2">DSM 45784</strain>
    </source>
</reference>
<evidence type="ECO:0000313" key="2">
    <source>
        <dbReference type="Proteomes" id="UP000542210"/>
    </source>
</evidence>
<comment type="caution">
    <text evidence="1">The sequence shown here is derived from an EMBL/GenBank/DDBJ whole genome shotgun (WGS) entry which is preliminary data.</text>
</comment>
<evidence type="ECO:0008006" key="3">
    <source>
        <dbReference type="Google" id="ProtNLM"/>
    </source>
</evidence>
<accession>A0A7W7DD77</accession>
<keyword evidence="2" id="KW-1185">Reference proteome</keyword>
<dbReference type="Proteomes" id="UP000542210">
    <property type="component" value="Unassembled WGS sequence"/>
</dbReference>
<dbReference type="Pfam" id="PF09969">
    <property type="entry name" value="DUF2203"/>
    <property type="match status" value="1"/>
</dbReference>